<dbReference type="InterPro" id="IPR036527">
    <property type="entry name" value="SCP2_sterol-bd_dom_sf"/>
</dbReference>
<dbReference type="PANTHER" id="PTHR37817">
    <property type="entry name" value="N-ACETYLTRANSFERASE EIS"/>
    <property type="match status" value="1"/>
</dbReference>
<evidence type="ECO:0000313" key="6">
    <source>
        <dbReference type="EMBL" id="MFF5290858.1"/>
    </source>
</evidence>
<dbReference type="EMBL" id="JBIAZU010000003">
    <property type="protein sequence ID" value="MFF5290858.1"/>
    <property type="molecule type" value="Genomic_DNA"/>
</dbReference>
<evidence type="ECO:0000259" key="5">
    <source>
        <dbReference type="PROSITE" id="PS51186"/>
    </source>
</evidence>
<evidence type="ECO:0000313" key="7">
    <source>
        <dbReference type="Proteomes" id="UP001602245"/>
    </source>
</evidence>
<dbReference type="Gene3D" id="3.40.630.30">
    <property type="match status" value="2"/>
</dbReference>
<dbReference type="InterPro" id="IPR025559">
    <property type="entry name" value="Eis_dom"/>
</dbReference>
<dbReference type="Gene3D" id="3.30.1050.10">
    <property type="entry name" value="SCP2 sterol-binding domain"/>
    <property type="match status" value="1"/>
</dbReference>
<keyword evidence="3 4" id="KW-0012">Acyltransferase</keyword>
<evidence type="ECO:0000256" key="3">
    <source>
        <dbReference type="ARBA" id="ARBA00023315"/>
    </source>
</evidence>
<dbReference type="InterPro" id="IPR041380">
    <property type="entry name" value="Acetyltransf_17"/>
</dbReference>
<dbReference type="PROSITE" id="PS51186">
    <property type="entry name" value="GNAT"/>
    <property type="match status" value="1"/>
</dbReference>
<comment type="subunit">
    <text evidence="4">Homohexamer; trimer of dimers.</text>
</comment>
<dbReference type="SUPFAM" id="SSF55729">
    <property type="entry name" value="Acyl-CoA N-acyltransferases (Nat)"/>
    <property type="match status" value="1"/>
</dbReference>
<feature type="active site" description="Proton acceptor; via carboxylate" evidence="4">
    <location>
        <position position="408"/>
    </location>
</feature>
<feature type="binding site" evidence="4">
    <location>
        <begin position="90"/>
        <end position="95"/>
    </location>
    <ligand>
        <name>acetyl-CoA</name>
        <dbReference type="ChEBI" id="CHEBI:57288"/>
    </ligand>
</feature>
<evidence type="ECO:0000256" key="2">
    <source>
        <dbReference type="ARBA" id="ARBA00022679"/>
    </source>
</evidence>
<dbReference type="InterPro" id="IPR016181">
    <property type="entry name" value="Acyl_CoA_acyltransferase"/>
</dbReference>
<feature type="binding site" evidence="4">
    <location>
        <begin position="119"/>
        <end position="120"/>
    </location>
    <ligand>
        <name>acetyl-CoA</name>
        <dbReference type="ChEBI" id="CHEBI:57288"/>
    </ligand>
</feature>
<reference evidence="6 7" key="1">
    <citation type="submission" date="2024-10" db="EMBL/GenBank/DDBJ databases">
        <title>The Natural Products Discovery Center: Release of the First 8490 Sequenced Strains for Exploring Actinobacteria Biosynthetic Diversity.</title>
        <authorList>
            <person name="Kalkreuter E."/>
            <person name="Kautsar S.A."/>
            <person name="Yang D."/>
            <person name="Bader C.D."/>
            <person name="Teijaro C.N."/>
            <person name="Fluegel L."/>
            <person name="Davis C.M."/>
            <person name="Simpson J.R."/>
            <person name="Lauterbach L."/>
            <person name="Steele A.D."/>
            <person name="Gui C."/>
            <person name="Meng S."/>
            <person name="Li G."/>
            <person name="Viehrig K."/>
            <person name="Ye F."/>
            <person name="Su P."/>
            <person name="Kiefer A.F."/>
            <person name="Nichols A."/>
            <person name="Cepeda A.J."/>
            <person name="Yan W."/>
            <person name="Fan B."/>
            <person name="Jiang Y."/>
            <person name="Adhikari A."/>
            <person name="Zheng C.-J."/>
            <person name="Schuster L."/>
            <person name="Cowan T.M."/>
            <person name="Smanski M.J."/>
            <person name="Chevrette M.G."/>
            <person name="De Carvalho L.P.S."/>
            <person name="Shen B."/>
        </authorList>
    </citation>
    <scope>NUCLEOTIDE SEQUENCE [LARGE SCALE GENOMIC DNA]</scope>
    <source>
        <strain evidence="6 7">NPDC000087</strain>
    </source>
</reference>
<dbReference type="Proteomes" id="UP001602245">
    <property type="component" value="Unassembled WGS sequence"/>
</dbReference>
<dbReference type="Pfam" id="PF13530">
    <property type="entry name" value="SCP2_2"/>
    <property type="match status" value="1"/>
</dbReference>
<dbReference type="Pfam" id="PF13527">
    <property type="entry name" value="Acetyltransf_9"/>
    <property type="match status" value="1"/>
</dbReference>
<keyword evidence="2 4" id="KW-0808">Transferase</keyword>
<gene>
    <name evidence="6" type="ORF">ACFY35_15550</name>
</gene>
<dbReference type="HAMAP" id="MF_01812">
    <property type="entry name" value="Eis"/>
    <property type="match status" value="1"/>
</dbReference>
<dbReference type="InterPro" id="IPR051554">
    <property type="entry name" value="Acetyltransferase_Eis"/>
</dbReference>
<feature type="domain" description="N-acetyltransferase" evidence="5">
    <location>
        <begin position="5"/>
        <end position="163"/>
    </location>
</feature>
<feature type="active site" description="Proton donor" evidence="4">
    <location>
        <position position="124"/>
    </location>
</feature>
<comment type="caution">
    <text evidence="6">The sequence shown here is derived from an EMBL/GenBank/DDBJ whole genome shotgun (WGS) entry which is preliminary data.</text>
</comment>
<feature type="binding site" evidence="4">
    <location>
        <begin position="82"/>
        <end position="84"/>
    </location>
    <ligand>
        <name>acetyl-CoA</name>
        <dbReference type="ChEBI" id="CHEBI:57288"/>
    </ligand>
</feature>
<evidence type="ECO:0000256" key="4">
    <source>
        <dbReference type="HAMAP-Rule" id="MF_01812"/>
    </source>
</evidence>
<dbReference type="PANTHER" id="PTHR37817:SF1">
    <property type="entry name" value="N-ACETYLTRANSFERASE EIS"/>
    <property type="match status" value="1"/>
</dbReference>
<dbReference type="SUPFAM" id="SSF55718">
    <property type="entry name" value="SCP-like"/>
    <property type="match status" value="1"/>
</dbReference>
<dbReference type="Pfam" id="PF17668">
    <property type="entry name" value="Acetyltransf_17"/>
    <property type="match status" value="1"/>
</dbReference>
<organism evidence="6 7">
    <name type="scientific">Paractinoplanes globisporus</name>
    <dbReference type="NCBI Taxonomy" id="113565"/>
    <lineage>
        <taxon>Bacteria</taxon>
        <taxon>Bacillati</taxon>
        <taxon>Actinomycetota</taxon>
        <taxon>Actinomycetes</taxon>
        <taxon>Micromonosporales</taxon>
        <taxon>Micromonosporaceae</taxon>
        <taxon>Paractinoplanes</taxon>
    </lineage>
</organism>
<sequence length="408" mass="44867">MDESVRLRQATAADFDATVDLLGYVFHHDYDDEARTLERTIWEPERSIVADDAGAIVGHTLALTRDLTVPGAVVPAAHVTGVGVAPSHRRRGLLRAMMHRQLTETAEAGREPIAVLWASETTIYPRFGYGPSAGSMSLSAMTRELRIRPDAPGADLRLRLVDPKKAQDELAAIYDTVRAGRVGWSSRPRGWWDFLLADLKDNRGGATMRHGVICDGPDGRPAGYATWRVKGKWDEYGPDAQVRVTEVAADDPAVYAALWRFLFGIDLARSLEYDTAAVDEPLYLLVDEPRRLGRKYEEALWVRVLDLPSALEARRYLTPVDVVLEVSDPLLPANEGRWRLTGGRDKAACVRTDEPADLALSITDLGALYLGGTSLGSLIAAGRVKPLTGNIPEAAFGWHRLPNPIEVF</sequence>
<protein>
    <submittedName>
        <fullName evidence="6">GNAT family N-acetyltransferase</fullName>
    </submittedName>
</protein>
<name>A0ABW6WCW7_9ACTN</name>
<keyword evidence="7" id="KW-1185">Reference proteome</keyword>
<evidence type="ECO:0000256" key="1">
    <source>
        <dbReference type="ARBA" id="ARBA00009213"/>
    </source>
</evidence>
<dbReference type="InterPro" id="IPR000182">
    <property type="entry name" value="GNAT_dom"/>
</dbReference>
<dbReference type="CDD" id="cd04301">
    <property type="entry name" value="NAT_SF"/>
    <property type="match status" value="1"/>
</dbReference>
<dbReference type="RefSeq" id="WP_020514534.1">
    <property type="nucleotide sequence ID" value="NZ_JBIAZU010000003.1"/>
</dbReference>
<dbReference type="InterPro" id="IPR022902">
    <property type="entry name" value="NAcTrfase_Eis"/>
</dbReference>
<accession>A0ABW6WCW7</accession>
<proteinExistence type="inferred from homology"/>
<dbReference type="NCBIfam" id="NF002367">
    <property type="entry name" value="PRK01346.1-4"/>
    <property type="match status" value="1"/>
</dbReference>
<comment type="similarity">
    <text evidence="1 4">Belongs to the acetyltransferase Eis family.</text>
</comment>